<dbReference type="STRING" id="562729.RNAN_3665"/>
<comment type="caution">
    <text evidence="1">The sequence shown here is derived from an EMBL/GenBank/DDBJ whole genome shotgun (WGS) entry which is preliminary data.</text>
</comment>
<dbReference type="Proteomes" id="UP000004374">
    <property type="component" value="Unassembled WGS sequence"/>
</dbReference>
<gene>
    <name evidence="1" type="ORF">RNAN_3665</name>
</gene>
<evidence type="ECO:0000313" key="2">
    <source>
        <dbReference type="Proteomes" id="UP000004374"/>
    </source>
</evidence>
<name>I1E2W1_9GAMM</name>
<sequence>MCLNKVIRWGIAASCAALTSNIAEPRKNSSYSANIIFN</sequence>
<evidence type="ECO:0000313" key="1">
    <source>
        <dbReference type="EMBL" id="GAB60639.1"/>
    </source>
</evidence>
<accession>I1E2W1</accession>
<reference evidence="1 2" key="1">
    <citation type="journal article" date="2012" name="J. Bacteriol.">
        <title>Genome Sequence of the Protease-Producing Bacterium Rheinheimera nanhaiensis E407-8T, Isolated from Deep-Sea Sediment of the South China Sea.</title>
        <authorList>
            <person name="Zhang X.-Y."/>
            <person name="Zhang Y.-J."/>
            <person name="Qin Q.-L."/>
            <person name="Xie B.-B."/>
            <person name="Chen X.-L."/>
            <person name="Zhou B.-C."/>
            <person name="Zhang Y.-Z."/>
        </authorList>
    </citation>
    <scope>NUCLEOTIDE SEQUENCE [LARGE SCALE GENOMIC DNA]</scope>
    <source>
        <strain evidence="1 2">E407-8</strain>
    </source>
</reference>
<organism evidence="1 2">
    <name type="scientific">Rheinheimera nanhaiensis E407-8</name>
    <dbReference type="NCBI Taxonomy" id="562729"/>
    <lineage>
        <taxon>Bacteria</taxon>
        <taxon>Pseudomonadati</taxon>
        <taxon>Pseudomonadota</taxon>
        <taxon>Gammaproteobacteria</taxon>
        <taxon>Chromatiales</taxon>
        <taxon>Chromatiaceae</taxon>
        <taxon>Rheinheimera</taxon>
    </lineage>
</organism>
<keyword evidence="2" id="KW-1185">Reference proteome</keyword>
<proteinExistence type="predicted"/>
<dbReference type="AlphaFoldDB" id="I1E2W1"/>
<protein>
    <submittedName>
        <fullName evidence="1">Uncharacterized protein</fullName>
    </submittedName>
</protein>
<dbReference type="EMBL" id="BAFK01000035">
    <property type="protein sequence ID" value="GAB60639.1"/>
    <property type="molecule type" value="Genomic_DNA"/>
</dbReference>